<dbReference type="InterPro" id="IPR002867">
    <property type="entry name" value="IBR_dom"/>
</dbReference>
<dbReference type="OrthoDB" id="1431934at2759"/>
<evidence type="ECO:0000256" key="10">
    <source>
        <dbReference type="ARBA" id="ARBA00022786"/>
    </source>
</evidence>
<dbReference type="Gene3D" id="3.30.40.10">
    <property type="entry name" value="Zinc/RING finger domain, C3HC4 (zinc finger)"/>
    <property type="match status" value="1"/>
</dbReference>
<evidence type="ECO:0000256" key="1">
    <source>
        <dbReference type="ARBA" id="ARBA00001798"/>
    </source>
</evidence>
<feature type="domain" description="RWD" evidence="15">
    <location>
        <begin position="71"/>
        <end position="213"/>
    </location>
</feature>
<evidence type="ECO:0000256" key="7">
    <source>
        <dbReference type="ARBA" id="ARBA00022723"/>
    </source>
</evidence>
<feature type="domain" description="RING-type" evidence="14">
    <location>
        <begin position="268"/>
        <end position="316"/>
    </location>
</feature>
<dbReference type="PROSITE" id="PS50908">
    <property type="entry name" value="RWD"/>
    <property type="match status" value="1"/>
</dbReference>
<comment type="catalytic activity">
    <reaction evidence="1">
        <text>[E2 ubiquitin-conjugating enzyme]-S-ubiquitinyl-L-cysteine + [acceptor protein]-L-lysine = [E2 ubiquitin-conjugating enzyme]-L-cysteine + [acceptor protein]-N(6)-ubiquitinyl-L-lysine.</text>
        <dbReference type="EC" id="2.3.2.31"/>
    </reaction>
</comment>
<dbReference type="EMBL" id="JADCNM010000014">
    <property type="protein sequence ID" value="KAG0454068.1"/>
    <property type="molecule type" value="Genomic_DNA"/>
</dbReference>
<dbReference type="GO" id="GO:0061630">
    <property type="term" value="F:ubiquitin protein ligase activity"/>
    <property type="evidence" value="ECO:0007669"/>
    <property type="project" value="UniProtKB-EC"/>
</dbReference>
<dbReference type="PROSITE" id="PS51873">
    <property type="entry name" value="TRIAD"/>
    <property type="match status" value="1"/>
</dbReference>
<protein>
    <recommendedName>
        <fullName evidence="5">RBR-type E3 ubiquitin transferase</fullName>
        <ecNumber evidence="5">2.3.2.31</ecNumber>
    </recommendedName>
</protein>
<dbReference type="SMART" id="SM00184">
    <property type="entry name" value="RING"/>
    <property type="match status" value="2"/>
</dbReference>
<evidence type="ECO:0000256" key="9">
    <source>
        <dbReference type="ARBA" id="ARBA00022771"/>
    </source>
</evidence>
<comment type="caution">
    <text evidence="17">The sequence shown here is derived from an EMBL/GenBank/DDBJ whole genome shotgun (WGS) entry which is preliminary data.</text>
</comment>
<accession>A0A835PMK9</accession>
<evidence type="ECO:0000259" key="14">
    <source>
        <dbReference type="PROSITE" id="PS50089"/>
    </source>
</evidence>
<dbReference type="CDD" id="cd20341">
    <property type="entry name" value="BRcat_RBR_RNF14"/>
    <property type="match status" value="1"/>
</dbReference>
<dbReference type="Proteomes" id="UP000639772">
    <property type="component" value="Unassembled WGS sequence"/>
</dbReference>
<dbReference type="GO" id="GO:0016567">
    <property type="term" value="P:protein ubiquitination"/>
    <property type="evidence" value="ECO:0007669"/>
    <property type="project" value="InterPro"/>
</dbReference>
<evidence type="ECO:0000256" key="6">
    <source>
        <dbReference type="ARBA" id="ARBA00022679"/>
    </source>
</evidence>
<dbReference type="InterPro" id="IPR006575">
    <property type="entry name" value="RWD_dom"/>
</dbReference>
<keyword evidence="9 12" id="KW-0863">Zinc-finger</keyword>
<dbReference type="SUPFAM" id="SSF57850">
    <property type="entry name" value="RING/U-box"/>
    <property type="match status" value="3"/>
</dbReference>
<evidence type="ECO:0000259" key="15">
    <source>
        <dbReference type="PROSITE" id="PS50908"/>
    </source>
</evidence>
<evidence type="ECO:0000256" key="2">
    <source>
        <dbReference type="ARBA" id="ARBA00001947"/>
    </source>
</evidence>
<dbReference type="PROSITE" id="PS50089">
    <property type="entry name" value="ZF_RING_2"/>
    <property type="match status" value="1"/>
</dbReference>
<dbReference type="InterPro" id="IPR044066">
    <property type="entry name" value="TRIAD_supradom"/>
</dbReference>
<reference evidence="17 18" key="1">
    <citation type="journal article" date="2020" name="Nat. Food">
        <title>A phased Vanilla planifolia genome enables genetic improvement of flavour and production.</title>
        <authorList>
            <person name="Hasing T."/>
            <person name="Tang H."/>
            <person name="Brym M."/>
            <person name="Khazi F."/>
            <person name="Huang T."/>
            <person name="Chambers A.H."/>
        </authorList>
    </citation>
    <scope>NUCLEOTIDE SEQUENCE [LARGE SCALE GENOMIC DNA]</scope>
    <source>
        <tissue evidence="17">Leaf</tissue>
    </source>
</reference>
<feature type="domain" description="RING-type" evidence="16">
    <location>
        <begin position="264"/>
        <end position="490"/>
    </location>
</feature>
<dbReference type="SUPFAM" id="SSF54495">
    <property type="entry name" value="UBC-like"/>
    <property type="match status" value="1"/>
</dbReference>
<keyword evidence="8" id="KW-0677">Repeat</keyword>
<dbReference type="Gene3D" id="3.10.110.10">
    <property type="entry name" value="Ubiquitin Conjugating Enzyme"/>
    <property type="match status" value="1"/>
</dbReference>
<dbReference type="InterPro" id="IPR017907">
    <property type="entry name" value="Znf_RING_CS"/>
</dbReference>
<gene>
    <name evidence="17" type="ORF">HPP92_025372</name>
</gene>
<dbReference type="GO" id="GO:0008270">
    <property type="term" value="F:zinc ion binding"/>
    <property type="evidence" value="ECO:0007669"/>
    <property type="project" value="UniProtKB-KW"/>
</dbReference>
<comment type="cofactor">
    <cofactor evidence="2">
        <name>Zn(2+)</name>
        <dbReference type="ChEBI" id="CHEBI:29105"/>
    </cofactor>
</comment>
<comment type="function">
    <text evidence="3">Might act as an E3 ubiquitin-protein ligase, or as part of E3 complex, which accepts ubiquitin from specific E2 ubiquitin-conjugating enzymes and then transfers it to substrates.</text>
</comment>
<dbReference type="Gene3D" id="1.20.120.1750">
    <property type="match status" value="1"/>
</dbReference>
<sequence>MVGNESSDAGTSIQRSEMSSSSVRVVDDRSGDLLDNTRKAALRRLEEVRIGEEEAQLSEEQISSNDQRQEDELLALIAIYGEDDVTLDRKGDLRFFQIQIHYDFSDDYTVSTKLCSSNITFKGNSQADTDSAHPDDFLYSFKVQHLPPVVLICLLPESYPSNHAPYFTVYTPWLDALKISIISHMLNDIWLAQAGQEVIYKWVEWLKNSSLAHLGLDNGLMLSAYDMSDNKDMSMLSGNFSLEHVIPWIISYNDEKCTKTFLNSLQLCIICFNEFAGHNFVRLPCKHFFCFKCMETYLNMHVREGNVTKLMCPDTKCGCLVPPTVLQRLLGRETFERWESLLLQKTLASMSDVVYCPRCETGCLEAEENHAQCSKCFFSFCSICRERRHVGLQCMTPELKLKILQERQNLSNIKDTQRKKEQEMVNEILSIREALRDSKQCPSCKIAISRIEGCNKMTCGNCGNFFCYNCGKMIDGYEHFSTGCELFPSDQIMAWEERMNPRQMRDQIRANLFREAAHMCPNCRQKNIKVSLINCTLNLLLDLVSSTF</sequence>
<organism evidence="17 18">
    <name type="scientific">Vanilla planifolia</name>
    <name type="common">Vanilla</name>
    <dbReference type="NCBI Taxonomy" id="51239"/>
    <lineage>
        <taxon>Eukaryota</taxon>
        <taxon>Viridiplantae</taxon>
        <taxon>Streptophyta</taxon>
        <taxon>Embryophyta</taxon>
        <taxon>Tracheophyta</taxon>
        <taxon>Spermatophyta</taxon>
        <taxon>Magnoliopsida</taxon>
        <taxon>Liliopsida</taxon>
        <taxon>Asparagales</taxon>
        <taxon>Orchidaceae</taxon>
        <taxon>Vanilloideae</taxon>
        <taxon>Vanilleae</taxon>
        <taxon>Vanilla</taxon>
    </lineage>
</organism>
<dbReference type="CDD" id="cd23821">
    <property type="entry name" value="RWD_IMPACT"/>
    <property type="match status" value="1"/>
</dbReference>
<dbReference type="InterPro" id="IPR016135">
    <property type="entry name" value="UBQ-conjugating_enzyme/RWD"/>
</dbReference>
<evidence type="ECO:0000313" key="17">
    <source>
        <dbReference type="EMBL" id="KAG0454068.1"/>
    </source>
</evidence>
<evidence type="ECO:0000256" key="4">
    <source>
        <dbReference type="ARBA" id="ARBA00005884"/>
    </source>
</evidence>
<comment type="similarity">
    <text evidence="4">Belongs to the RBR family. Ariadne subfamily.</text>
</comment>
<evidence type="ECO:0000313" key="18">
    <source>
        <dbReference type="Proteomes" id="UP000639772"/>
    </source>
</evidence>
<dbReference type="FunFam" id="3.30.40.10:FF:000358">
    <property type="entry name" value="RBR-type E3 ubiquitin transferase"/>
    <property type="match status" value="1"/>
</dbReference>
<dbReference type="PANTHER" id="PTHR11685">
    <property type="entry name" value="RBR FAMILY RING FINGER AND IBR DOMAIN-CONTAINING"/>
    <property type="match status" value="1"/>
</dbReference>
<evidence type="ECO:0000256" key="3">
    <source>
        <dbReference type="ARBA" id="ARBA00003976"/>
    </source>
</evidence>
<keyword evidence="11" id="KW-0862">Zinc</keyword>
<proteinExistence type="inferred from homology"/>
<dbReference type="Pfam" id="PF13639">
    <property type="entry name" value="zf-RING_2"/>
    <property type="match status" value="1"/>
</dbReference>
<dbReference type="SMART" id="SM00591">
    <property type="entry name" value="RWD"/>
    <property type="match status" value="1"/>
</dbReference>
<evidence type="ECO:0000259" key="16">
    <source>
        <dbReference type="PROSITE" id="PS51873"/>
    </source>
</evidence>
<dbReference type="SMART" id="SM00647">
    <property type="entry name" value="IBR"/>
    <property type="match status" value="2"/>
</dbReference>
<dbReference type="EC" id="2.3.2.31" evidence="5"/>
<dbReference type="Pfam" id="PF05773">
    <property type="entry name" value="RWD"/>
    <property type="match status" value="1"/>
</dbReference>
<dbReference type="InterPro" id="IPR031127">
    <property type="entry name" value="E3_UB_ligase_RBR"/>
</dbReference>
<dbReference type="AlphaFoldDB" id="A0A835PMK9"/>
<dbReference type="Pfam" id="PF26200">
    <property type="entry name" value="Rcat_RNF216"/>
    <property type="match status" value="1"/>
</dbReference>
<dbReference type="PROSITE" id="PS00518">
    <property type="entry name" value="ZF_RING_1"/>
    <property type="match status" value="1"/>
</dbReference>
<keyword evidence="6" id="KW-0808">Transferase</keyword>
<name>A0A835PMK9_VANPL</name>
<evidence type="ECO:0000256" key="11">
    <source>
        <dbReference type="ARBA" id="ARBA00022833"/>
    </source>
</evidence>
<evidence type="ECO:0000256" key="8">
    <source>
        <dbReference type="ARBA" id="ARBA00022737"/>
    </source>
</evidence>
<feature type="compositionally biased region" description="Low complexity" evidence="13">
    <location>
        <begin position="15"/>
        <end position="24"/>
    </location>
</feature>
<evidence type="ECO:0000256" key="12">
    <source>
        <dbReference type="PROSITE-ProRule" id="PRU00175"/>
    </source>
</evidence>
<keyword evidence="7" id="KW-0479">Metal-binding</keyword>
<dbReference type="CDD" id="cd23134">
    <property type="entry name" value="RING-HC_ITT1-like"/>
    <property type="match status" value="1"/>
</dbReference>
<feature type="region of interest" description="Disordered" evidence="13">
    <location>
        <begin position="1"/>
        <end position="27"/>
    </location>
</feature>
<evidence type="ECO:0000256" key="13">
    <source>
        <dbReference type="SAM" id="MobiDB-lite"/>
    </source>
</evidence>
<feature type="compositionally biased region" description="Polar residues" evidence="13">
    <location>
        <begin position="1"/>
        <end position="14"/>
    </location>
</feature>
<keyword evidence="10" id="KW-0833">Ubl conjugation pathway</keyword>
<dbReference type="InterPro" id="IPR001841">
    <property type="entry name" value="Znf_RING"/>
</dbReference>
<dbReference type="Pfam" id="PF01485">
    <property type="entry name" value="IBR"/>
    <property type="match status" value="1"/>
</dbReference>
<dbReference type="InterPro" id="IPR013083">
    <property type="entry name" value="Znf_RING/FYVE/PHD"/>
</dbReference>
<evidence type="ECO:0000256" key="5">
    <source>
        <dbReference type="ARBA" id="ARBA00012251"/>
    </source>
</evidence>